<gene>
    <name evidence="8" type="ORF">PPERSA_03252</name>
</gene>
<feature type="region of interest" description="Disordered" evidence="6">
    <location>
        <begin position="485"/>
        <end position="504"/>
    </location>
</feature>
<sequence length="2206" mass="262777">MAKKKFQLKTSQKYDFIESENQKNTSRHRIESPIENKQQKHSNQLEKILSDEELQVFLKNLIKQYKKQTRDQKQNQNKTGNLLNKKDMDNQFINNLAIKNGHDSRIYQNSYQKMQSIVSVNSNDGNYKNNYNINNNHGKNYSFIENLANDEKKFNQNFQFQIYKSSKFQWIIQNLSKIQQVYTKDKPIYQDQNNNDKQEILEQDMIFLQAFQYYYEKFGEDIKAIKQNFEKKNDYFRQDPDQLANYIIQLNINSSEHQLYWIGRFWMNLELPYNFQSLILDNKQGEIYVDIENQKSIMIHPGFLYVQYLLDLEKQQLQEQENSLCELNFQSNEDYYQIKFMDNLGREHYIDMKEILLEKEKELEENPNLQLYQTAERYQTYDVQTVSNDFKTQQKQDELKKIKAEQERLKQEFQKQKIQDQNIKLASKNTLEIQNQSDKQNTQIQESTNQMSSNLIQSEQELIEKEKKDEFIHSITEINLLLNQQKQQNDDQNRIQIKRKNNDYSTILRNQMKQKKQKQQEENQENQSRQLLNEQSTEISINQLNNSSSNQNDSNQHEISSFYKFSKNLKNSYSGIDKQKKNEKIDQNQVYKIQDGKIQFIQNDFMKGYEQDKSQMDKIKTFKQQVKNKIIQDNIKISDDYLLVLAQNLELKIPEQDLESGEGIWEFRKLNLQGDDYLKDEQIKDQQPYYWYNQSKQQSIKNYPYLNELKKQIIIYDQMVEADQQKYKFKKQYLKQISDKFQDENLQDFRKIFNLIRKIAQDFVKNQIAESKNLNDIFDMNTKNIGERIDQNYKIQQESDKDSDTNQYSSNQMSQNDFFLKNEYQFSNILEIMRQFNEKQNEKQNGQIDLDFKYGVLLSDGILKDEILFSFPLEFQSDKQSFDTPLNSVLFLQNEQLINGKFNEKTLLNKLEIQKQHQQSLNTESSSSDSEQEYLINQYELDDSQQNKQINQNDKQIANNLPDLQENDKDEDLFDEYEEHLFNQKLEKLNSNSTNQSYNNLDDRQFDQQKQVDFIDKIEENEEQNNHNNQISIQNNNHIKDSENLNINAQNYLNFRRNAVLYIDDQDNEYNKHFFKQLEAICEQNQEINQNSEDQNTNQQIKNPSQDQSQKILDEIFNFFQNSNKDKEKELVNGQTNFSKNEEKNKSDLEKNQEKDLNKSQNIQQQQFQDNQQEIQIDTTRKISAQKLLEQGVANVLIQQIHIMEAKKKNIKTNVRNVNKQNKGKQLPFKKKLIQNTKNKKIINKNQKQKKSVDNSLQVISPELTLLEQFEQADSENFSFLNSQINLMDHLSSDMEQDDIQNKKNLQKKDQNISKMVVNQQNVNKNNQDQKKNAKQNKPNFYSPQQNKNQYINQKQKIHNLQKVKEDNLKNKQKEKQDDKFLIKSVLAPKNKYLGNNQSGARSYSPKLKQQQNQQKIQKQSNDNQIDKKKNDEEEGDKNSIQNKIKENYGKSQFYNKKVNTKIQEIQEIHEIDEKEEIQNENKQKNEFQSQRKKEQKIEKIRTYTYNHQSSKRINLSKKELPLLESTKTQRYQKSQDEKKKWSINESFSLPRLQKPYEKIIYKGKSSLQCLQVKTPLQSKIKSPQQRRQYNQLQSYQFSDALQKTRLSDFTSNTNQYSNYKKAGEIQKDIKIIQEQYEQKQKQQKQNFNAYVKLEEKDQIQEENSQKQQKNITGEKIQSVLKSFQKNQNDYHFQYLQQDEQYDQYKQQQQLGINKKNLEQGLEKLLIIESVSKTKKQNQMIEFDYLWKLEKNQLENYKNKYVGQLLNKHFYTIFESAVEILPALKSYSTYLNPQNFNFNSTSNVQSINNLENQKSIQHLKSDLQSQQDQLMEKFKRKSEQVQLKKLLEIVININEIQQSSQLFKGDDNNSSSSQSFDQDDDSSQDDNSNSESEQQQQHKQDMQNMQNDEEGNQGGNFEAQNQQQNFKKSTRIKEKLELNKGRSEYESEYLTDFTNFNQTIQQGLPTTNQENNNTQQGNDTINQANSSLQQPQHIKERKIQKRATTVPEPVSALHQNYAKMANCHMCKMKNKFVYGCYKHYTATSCNKMFCIDCLMHGFNENIILIVQNAQEWKCPYKRKVCKCKGCSTGGQDYILPSYFSRAQIHRFFGDIVMDKDEQNSLNNQNYLNNNKANQPEESINMQRYQIKQKINSLLEFNGKLIQKLSQSTKKLNEKEIVFYNKMIHENLSVLTNLSNKLMKQKSFLKE</sequence>
<feature type="region of interest" description="Disordered" evidence="6">
    <location>
        <begin position="1322"/>
        <end position="1348"/>
    </location>
</feature>
<evidence type="ECO:0000313" key="9">
    <source>
        <dbReference type="Proteomes" id="UP000054937"/>
    </source>
</evidence>
<keyword evidence="3" id="KW-0804">Transcription</keyword>
<comment type="subcellular location">
    <subcellularLocation>
        <location evidence="1">Nucleus</location>
    </subcellularLocation>
</comment>
<protein>
    <recommendedName>
        <fullName evidence="7">Zinc-finger domain-containing protein</fullName>
    </recommendedName>
</protein>
<dbReference type="GO" id="GO:0005634">
    <property type="term" value="C:nucleus"/>
    <property type="evidence" value="ECO:0007669"/>
    <property type="project" value="UniProtKB-SubCell"/>
</dbReference>
<feature type="compositionally biased region" description="Polar residues" evidence="6">
    <location>
        <begin position="1979"/>
        <end position="1992"/>
    </location>
</feature>
<keyword evidence="2" id="KW-0805">Transcription regulation</keyword>
<evidence type="ECO:0000256" key="3">
    <source>
        <dbReference type="ARBA" id="ARBA00023163"/>
    </source>
</evidence>
<dbReference type="Proteomes" id="UP000054937">
    <property type="component" value="Unassembled WGS sequence"/>
</dbReference>
<feature type="compositionally biased region" description="Low complexity" evidence="6">
    <location>
        <begin position="1966"/>
        <end position="1978"/>
    </location>
</feature>
<evidence type="ECO:0000256" key="2">
    <source>
        <dbReference type="ARBA" id="ARBA00023015"/>
    </source>
</evidence>
<dbReference type="InParanoid" id="A0A0V0QYT8"/>
<feature type="compositionally biased region" description="Basic and acidic residues" evidence="6">
    <location>
        <begin position="1140"/>
        <end position="1158"/>
    </location>
</feature>
<feature type="region of interest" description="Disordered" evidence="6">
    <location>
        <begin position="1477"/>
        <end position="1496"/>
    </location>
</feature>
<keyword evidence="5" id="KW-0175">Coiled coil</keyword>
<feature type="compositionally biased region" description="Low complexity" evidence="6">
    <location>
        <begin position="1336"/>
        <end position="1348"/>
    </location>
</feature>
<evidence type="ECO:0000256" key="1">
    <source>
        <dbReference type="ARBA" id="ARBA00004123"/>
    </source>
</evidence>
<feature type="region of interest" description="Disordered" evidence="6">
    <location>
        <begin position="1862"/>
        <end position="1933"/>
    </location>
</feature>
<dbReference type="OrthoDB" id="10685146at2759"/>
<feature type="compositionally biased region" description="Low complexity" evidence="6">
    <location>
        <begin position="1409"/>
        <end position="1424"/>
    </location>
</feature>
<evidence type="ECO:0000256" key="4">
    <source>
        <dbReference type="ARBA" id="ARBA00023242"/>
    </source>
</evidence>
<evidence type="ECO:0000259" key="7">
    <source>
        <dbReference type="Pfam" id="PF10497"/>
    </source>
</evidence>
<organism evidence="8 9">
    <name type="scientific">Pseudocohnilembus persalinus</name>
    <name type="common">Ciliate</name>
    <dbReference type="NCBI Taxonomy" id="266149"/>
    <lineage>
        <taxon>Eukaryota</taxon>
        <taxon>Sar</taxon>
        <taxon>Alveolata</taxon>
        <taxon>Ciliophora</taxon>
        <taxon>Intramacronucleata</taxon>
        <taxon>Oligohymenophorea</taxon>
        <taxon>Scuticociliatia</taxon>
        <taxon>Philasterida</taxon>
        <taxon>Pseudocohnilembidae</taxon>
        <taxon>Pseudocohnilembus</taxon>
    </lineage>
</organism>
<feature type="region of interest" description="Disordered" evidence="6">
    <location>
        <begin position="1963"/>
        <end position="1992"/>
    </location>
</feature>
<keyword evidence="9" id="KW-1185">Reference proteome</keyword>
<feature type="compositionally biased region" description="Polar residues" evidence="6">
    <location>
        <begin position="1918"/>
        <end position="1927"/>
    </location>
</feature>
<feature type="region of interest" description="Disordered" evidence="6">
    <location>
        <begin position="1392"/>
        <end position="1447"/>
    </location>
</feature>
<feature type="coiled-coil region" evidence="5">
    <location>
        <begin position="505"/>
        <end position="538"/>
    </location>
</feature>
<feature type="compositionally biased region" description="Low complexity" evidence="6">
    <location>
        <begin position="1885"/>
        <end position="1895"/>
    </location>
</feature>
<feature type="compositionally biased region" description="Basic and acidic residues" evidence="6">
    <location>
        <begin position="28"/>
        <end position="38"/>
    </location>
</feature>
<reference evidence="8 9" key="1">
    <citation type="journal article" date="2015" name="Sci. Rep.">
        <title>Genome of the facultative scuticociliatosis pathogen Pseudocohnilembus persalinus provides insight into its virulence through horizontal gene transfer.</title>
        <authorList>
            <person name="Xiong J."/>
            <person name="Wang G."/>
            <person name="Cheng J."/>
            <person name="Tian M."/>
            <person name="Pan X."/>
            <person name="Warren A."/>
            <person name="Jiang C."/>
            <person name="Yuan D."/>
            <person name="Miao W."/>
        </authorList>
    </citation>
    <scope>NUCLEOTIDE SEQUENCE [LARGE SCALE GENOMIC DNA]</scope>
    <source>
        <strain evidence="8">36N120E</strain>
    </source>
</reference>
<dbReference type="Pfam" id="PF10497">
    <property type="entry name" value="zf-4CXXC_R1"/>
    <property type="match status" value="1"/>
</dbReference>
<comment type="caution">
    <text evidence="8">The sequence shown here is derived from an EMBL/GenBank/DDBJ whole genome shotgun (WGS) entry which is preliminary data.</text>
</comment>
<keyword evidence="4" id="KW-0539">Nucleus</keyword>
<dbReference type="InterPro" id="IPR018866">
    <property type="entry name" value="Znf-4CXXC_R1"/>
</dbReference>
<evidence type="ECO:0000256" key="6">
    <source>
        <dbReference type="SAM" id="MobiDB-lite"/>
    </source>
</evidence>
<accession>A0A0V0QYT8</accession>
<evidence type="ECO:0000313" key="8">
    <source>
        <dbReference type="EMBL" id="KRX07419.1"/>
    </source>
</evidence>
<feature type="region of interest" description="Disordered" evidence="6">
    <location>
        <begin position="1"/>
        <end position="42"/>
    </location>
</feature>
<dbReference type="EMBL" id="LDAU01000083">
    <property type="protein sequence ID" value="KRX07419.1"/>
    <property type="molecule type" value="Genomic_DNA"/>
</dbReference>
<feature type="region of interest" description="Disordered" evidence="6">
    <location>
        <begin position="1134"/>
        <end position="1172"/>
    </location>
</feature>
<feature type="domain" description="Zinc-finger" evidence="7">
    <location>
        <begin position="2018"/>
        <end position="2088"/>
    </location>
</feature>
<proteinExistence type="predicted"/>
<feature type="coiled-coil region" evidence="5">
    <location>
        <begin position="392"/>
        <end position="419"/>
    </location>
</feature>
<name>A0A0V0QYT8_PSEPJ</name>
<evidence type="ECO:0000256" key="5">
    <source>
        <dbReference type="SAM" id="Coils"/>
    </source>
</evidence>
<feature type="compositionally biased region" description="Low complexity" evidence="6">
    <location>
        <begin position="1161"/>
        <end position="1172"/>
    </location>
</feature>